<keyword evidence="4" id="KW-1185">Reference proteome</keyword>
<evidence type="ECO:0008006" key="5">
    <source>
        <dbReference type="Google" id="ProtNLM"/>
    </source>
</evidence>
<evidence type="ECO:0000256" key="2">
    <source>
        <dbReference type="RuleBase" id="RU003707"/>
    </source>
</evidence>
<dbReference type="OrthoDB" id="448450at2759"/>
<accession>A0A9P0Q7S4</accession>
<gene>
    <name evidence="3" type="ORF">ACAOBT_LOCUS31138</name>
</gene>
<name>A0A9P0Q7S4_ACAOB</name>
<reference evidence="3" key="1">
    <citation type="submission" date="2022-03" db="EMBL/GenBank/DDBJ databases">
        <authorList>
            <person name="Sayadi A."/>
        </authorList>
    </citation>
    <scope>NUCLEOTIDE SEQUENCE</scope>
</reference>
<evidence type="ECO:0000313" key="3">
    <source>
        <dbReference type="EMBL" id="CAH2009811.1"/>
    </source>
</evidence>
<dbReference type="Proteomes" id="UP001152888">
    <property type="component" value="Unassembled WGS sequence"/>
</dbReference>
<dbReference type="Gene3D" id="3.90.226.10">
    <property type="entry name" value="2-enoyl-CoA Hydratase, Chain A, domain 1"/>
    <property type="match status" value="1"/>
</dbReference>
<dbReference type="NCBIfam" id="NF006108">
    <property type="entry name" value="PRK08259.1"/>
    <property type="match status" value="1"/>
</dbReference>
<dbReference type="Pfam" id="PF00378">
    <property type="entry name" value="ECH_1"/>
    <property type="match status" value="1"/>
</dbReference>
<evidence type="ECO:0000256" key="1">
    <source>
        <dbReference type="ARBA" id="ARBA00005254"/>
    </source>
</evidence>
<dbReference type="PROSITE" id="PS00166">
    <property type="entry name" value="ENOYL_COA_HYDRATASE"/>
    <property type="match status" value="1"/>
</dbReference>
<dbReference type="InterPro" id="IPR018376">
    <property type="entry name" value="Enoyl-CoA_hyd/isom_CS"/>
</dbReference>
<dbReference type="EMBL" id="CAKOFQ010007920">
    <property type="protein sequence ID" value="CAH2009811.1"/>
    <property type="molecule type" value="Genomic_DNA"/>
</dbReference>
<proteinExistence type="inferred from homology"/>
<dbReference type="SUPFAM" id="SSF52096">
    <property type="entry name" value="ClpP/crotonase"/>
    <property type="match status" value="1"/>
</dbReference>
<dbReference type="CDD" id="cd06558">
    <property type="entry name" value="crotonase-like"/>
    <property type="match status" value="1"/>
</dbReference>
<organism evidence="3 4">
    <name type="scientific">Acanthoscelides obtectus</name>
    <name type="common">Bean weevil</name>
    <name type="synonym">Bruchus obtectus</name>
    <dbReference type="NCBI Taxonomy" id="200917"/>
    <lineage>
        <taxon>Eukaryota</taxon>
        <taxon>Metazoa</taxon>
        <taxon>Ecdysozoa</taxon>
        <taxon>Arthropoda</taxon>
        <taxon>Hexapoda</taxon>
        <taxon>Insecta</taxon>
        <taxon>Pterygota</taxon>
        <taxon>Neoptera</taxon>
        <taxon>Endopterygota</taxon>
        <taxon>Coleoptera</taxon>
        <taxon>Polyphaga</taxon>
        <taxon>Cucujiformia</taxon>
        <taxon>Chrysomeloidea</taxon>
        <taxon>Chrysomelidae</taxon>
        <taxon>Bruchinae</taxon>
        <taxon>Bruchini</taxon>
        <taxon>Acanthoscelides</taxon>
    </lineage>
</organism>
<dbReference type="GO" id="GO:0003824">
    <property type="term" value="F:catalytic activity"/>
    <property type="evidence" value="ECO:0007669"/>
    <property type="project" value="InterPro"/>
</dbReference>
<comment type="similarity">
    <text evidence="1 2">Belongs to the enoyl-CoA hydratase/isomerase family.</text>
</comment>
<dbReference type="Gene3D" id="1.10.287.2460">
    <property type="match status" value="1"/>
</dbReference>
<dbReference type="InterPro" id="IPR001753">
    <property type="entry name" value="Enoyl-CoA_hydra/iso"/>
</dbReference>
<dbReference type="PANTHER" id="PTHR43802">
    <property type="entry name" value="ENOYL-COA HYDRATASE"/>
    <property type="match status" value="1"/>
</dbReference>
<protein>
    <recommendedName>
        <fullName evidence="5">Enoyl-CoA hydratase</fullName>
    </recommendedName>
</protein>
<evidence type="ECO:0000313" key="4">
    <source>
        <dbReference type="Proteomes" id="UP001152888"/>
    </source>
</evidence>
<dbReference type="AlphaFoldDB" id="A0A9P0Q7S4"/>
<comment type="caution">
    <text evidence="3">The sequence shown here is derived from an EMBL/GenBank/DDBJ whole genome shotgun (WGS) entry which is preliminary data.</text>
</comment>
<sequence>MQGALKIFLRGRAVVREMSHFSTARSSEVIVEKLGQITTIGLNRPSKRNCIDLDTAKRLSEEIQNFEQDDDASVAVFHGTGGNFCSGYDLNELANSEVIEKEKIENGLLGLPWHIRKPTVAAVNGYAVAGGFELALLCDLRVMEDTAVMGLYGRRFGIPLTDGATVRLQSMIGLSRALDLILTGRSLSAKEAFEWGVVNRIVACGTGLGQAINLASSLVKFPQECILTDRESTYNAAFNKAYEELLQKERINAKQLFQKKSIVDGAKKFLSGLGRHGKTYNLAPKDICEWEKEFVNTKPKSKL</sequence>
<dbReference type="InterPro" id="IPR029045">
    <property type="entry name" value="ClpP/crotonase-like_dom_sf"/>
</dbReference>
<dbReference type="PANTHER" id="PTHR43802:SF1">
    <property type="entry name" value="IP11341P-RELATED"/>
    <property type="match status" value="1"/>
</dbReference>